<keyword evidence="5 11" id="KW-0347">Helicase</keyword>
<dbReference type="PANTHER" id="PTHR13710:SF153">
    <property type="entry name" value="RECQ-LIKE DNA HELICASE BLM"/>
    <property type="match status" value="1"/>
</dbReference>
<evidence type="ECO:0000256" key="8">
    <source>
        <dbReference type="ARBA" id="ARBA00023235"/>
    </source>
</evidence>
<dbReference type="GO" id="GO:0003677">
    <property type="term" value="F:DNA binding"/>
    <property type="evidence" value="ECO:0007669"/>
    <property type="project" value="UniProtKB-KW"/>
</dbReference>
<name>A0A6S7JQH9_PARCT</name>
<keyword evidence="3 11" id="KW-0547">Nucleotide-binding</keyword>
<keyword evidence="7" id="KW-0238">DNA-binding</keyword>
<dbReference type="GO" id="GO:0009378">
    <property type="term" value="F:four-way junction helicase activity"/>
    <property type="evidence" value="ECO:0007669"/>
    <property type="project" value="TreeGrafter"/>
</dbReference>
<dbReference type="InterPro" id="IPR032284">
    <property type="entry name" value="RecQ_Zn-bd"/>
</dbReference>
<dbReference type="Pfam" id="PF09382">
    <property type="entry name" value="RQC"/>
    <property type="match status" value="1"/>
</dbReference>
<dbReference type="InterPro" id="IPR014001">
    <property type="entry name" value="Helicase_ATP-bd"/>
</dbReference>
<keyword evidence="8" id="KW-0413">Isomerase</keyword>
<dbReference type="InterPro" id="IPR018982">
    <property type="entry name" value="RQC_domain"/>
</dbReference>
<dbReference type="InterPro" id="IPR004589">
    <property type="entry name" value="DNA_helicase_ATP-dep_RecQ"/>
</dbReference>
<evidence type="ECO:0000256" key="4">
    <source>
        <dbReference type="ARBA" id="ARBA00022801"/>
    </source>
</evidence>
<dbReference type="GO" id="GO:0000724">
    <property type="term" value="P:double-strand break repair via homologous recombination"/>
    <property type="evidence" value="ECO:0007669"/>
    <property type="project" value="TreeGrafter"/>
</dbReference>
<dbReference type="Pfam" id="PF16124">
    <property type="entry name" value="RecQ_Zn_bind"/>
    <property type="match status" value="1"/>
</dbReference>
<dbReference type="Gene3D" id="1.10.10.10">
    <property type="entry name" value="Winged helix-like DNA-binding domain superfamily/Winged helix DNA-binding domain"/>
    <property type="match status" value="1"/>
</dbReference>
<dbReference type="InterPro" id="IPR027417">
    <property type="entry name" value="P-loop_NTPase"/>
</dbReference>
<evidence type="ECO:0000256" key="10">
    <source>
        <dbReference type="ARBA" id="ARBA00034617"/>
    </source>
</evidence>
<dbReference type="Gene3D" id="3.40.50.300">
    <property type="entry name" value="P-loop containing nucleotide triphosphate hydrolases"/>
    <property type="match status" value="2"/>
</dbReference>
<evidence type="ECO:0000256" key="7">
    <source>
        <dbReference type="ARBA" id="ARBA00023125"/>
    </source>
</evidence>
<comment type="catalytic activity">
    <reaction evidence="11">
        <text>ATP + H2O = ADP + phosphate + H(+)</text>
        <dbReference type="Rhea" id="RHEA:13065"/>
        <dbReference type="ChEBI" id="CHEBI:15377"/>
        <dbReference type="ChEBI" id="CHEBI:15378"/>
        <dbReference type="ChEBI" id="CHEBI:30616"/>
        <dbReference type="ChEBI" id="CHEBI:43474"/>
        <dbReference type="ChEBI" id="CHEBI:456216"/>
    </reaction>
</comment>
<dbReference type="NCBIfam" id="TIGR00614">
    <property type="entry name" value="recQ_fam"/>
    <property type="match status" value="1"/>
</dbReference>
<evidence type="ECO:0000256" key="9">
    <source>
        <dbReference type="ARBA" id="ARBA00023242"/>
    </source>
</evidence>
<keyword evidence="13" id="KW-1185">Reference proteome</keyword>
<dbReference type="GO" id="GO:0005737">
    <property type="term" value="C:cytoplasm"/>
    <property type="evidence" value="ECO:0007669"/>
    <property type="project" value="TreeGrafter"/>
</dbReference>
<evidence type="ECO:0000256" key="11">
    <source>
        <dbReference type="RuleBase" id="RU364117"/>
    </source>
</evidence>
<keyword evidence="6 11" id="KW-0067">ATP-binding</keyword>
<comment type="caution">
    <text evidence="12">The sequence shown here is derived from an EMBL/GenBank/DDBJ whole genome shotgun (WGS) entry which is preliminary data.</text>
</comment>
<comment type="catalytic activity">
    <reaction evidence="10 11">
        <text>Couples ATP hydrolysis with the unwinding of duplex DNA by translocating in the 3'-5' direction.</text>
        <dbReference type="EC" id="5.6.2.4"/>
    </reaction>
</comment>
<evidence type="ECO:0000313" key="12">
    <source>
        <dbReference type="EMBL" id="CAB4031420.1"/>
    </source>
</evidence>
<protein>
    <recommendedName>
        <fullName evidence="11">ATP-dependent DNA helicase</fullName>
        <ecNumber evidence="11">5.6.2.4</ecNumber>
    </recommendedName>
</protein>
<comment type="subcellular location">
    <subcellularLocation>
        <location evidence="1 11">Nucleus</location>
    </subcellularLocation>
</comment>
<dbReference type="PANTHER" id="PTHR13710">
    <property type="entry name" value="DNA HELICASE RECQ FAMILY MEMBER"/>
    <property type="match status" value="1"/>
</dbReference>
<dbReference type="GO" id="GO:0043138">
    <property type="term" value="F:3'-5' DNA helicase activity"/>
    <property type="evidence" value="ECO:0007669"/>
    <property type="project" value="UniProtKB-EC"/>
</dbReference>
<dbReference type="SUPFAM" id="SSF52540">
    <property type="entry name" value="P-loop containing nucleoside triphosphate hydrolases"/>
    <property type="match status" value="1"/>
</dbReference>
<evidence type="ECO:0000256" key="6">
    <source>
        <dbReference type="ARBA" id="ARBA00022840"/>
    </source>
</evidence>
<dbReference type="GO" id="GO:0005694">
    <property type="term" value="C:chromosome"/>
    <property type="evidence" value="ECO:0007669"/>
    <property type="project" value="TreeGrafter"/>
</dbReference>
<gene>
    <name evidence="12" type="ORF">PACLA_8A013408</name>
</gene>
<dbReference type="GO" id="GO:0006260">
    <property type="term" value="P:DNA replication"/>
    <property type="evidence" value="ECO:0007669"/>
    <property type="project" value="InterPro"/>
</dbReference>
<dbReference type="GO" id="GO:0005524">
    <property type="term" value="F:ATP binding"/>
    <property type="evidence" value="ECO:0007669"/>
    <property type="project" value="UniProtKB-KW"/>
</dbReference>
<dbReference type="SMART" id="SM00487">
    <property type="entry name" value="DEXDc"/>
    <property type="match status" value="1"/>
</dbReference>
<dbReference type="GO" id="GO:0005634">
    <property type="term" value="C:nucleus"/>
    <property type="evidence" value="ECO:0007669"/>
    <property type="project" value="UniProtKB-SubCell"/>
</dbReference>
<dbReference type="InterPro" id="IPR011545">
    <property type="entry name" value="DEAD/DEAH_box_helicase_dom"/>
</dbReference>
<dbReference type="EC" id="5.6.2.4" evidence="11"/>
<dbReference type="SMART" id="SM00490">
    <property type="entry name" value="HELICc"/>
    <property type="match status" value="1"/>
</dbReference>
<reference evidence="12" key="1">
    <citation type="submission" date="2020-04" db="EMBL/GenBank/DDBJ databases">
        <authorList>
            <person name="Alioto T."/>
            <person name="Alioto T."/>
            <person name="Gomez Garrido J."/>
        </authorList>
    </citation>
    <scope>NUCLEOTIDE SEQUENCE</scope>
    <source>
        <strain evidence="12">A484AB</strain>
    </source>
</reference>
<dbReference type="AlphaFoldDB" id="A0A6S7JQH9"/>
<dbReference type="GO" id="GO:0016787">
    <property type="term" value="F:hydrolase activity"/>
    <property type="evidence" value="ECO:0007669"/>
    <property type="project" value="UniProtKB-KW"/>
</dbReference>
<dbReference type="OrthoDB" id="5988112at2759"/>
<keyword evidence="4 11" id="KW-0378">Hydrolase</keyword>
<dbReference type="Proteomes" id="UP001152795">
    <property type="component" value="Unassembled WGS sequence"/>
</dbReference>
<dbReference type="EMBL" id="CACRXK020017618">
    <property type="protein sequence ID" value="CAB4031420.1"/>
    <property type="molecule type" value="Genomic_DNA"/>
</dbReference>
<evidence type="ECO:0000313" key="13">
    <source>
        <dbReference type="Proteomes" id="UP001152795"/>
    </source>
</evidence>
<dbReference type="Pfam" id="PF00271">
    <property type="entry name" value="Helicase_C"/>
    <property type="match status" value="1"/>
</dbReference>
<accession>A0A6S7JQH9</accession>
<dbReference type="CDD" id="cd17920">
    <property type="entry name" value="DEXHc_RecQ"/>
    <property type="match status" value="1"/>
</dbReference>
<sequence>MATFEECESKIQKLSDKLKSILPLDPENVKSFVLNGQGVNIVVQASSEFEAAVSFGYGLCYFGFIDSNTKSVSFVCEDEEGRIFYYDLFNEGEFKDLIVVKSLFAGRADENVERENNTSASQLGEKVRSEPAADINNLDQCVNTISNDLEELLNRTFNNYFGFDNFRPLQKEIITATLRRENVLGVLGTGSGKSLTFMLPAVLASRPTLVVSPTKSLIDDLVIRCQDLNISCCKFTGSVPLTVQNEQLDKLPQFKLIFTTPEMLYEGCLKEKFETIEIERLVFDEAHTISSWGDTFRPVYKVVCQKLSGLECPKLLLSATVPEFQVAVLKEMFGSVTVLRETVFQNNLFIEVKDRQCNTKFYDELYSYIKDQASCGIIYCVLSNDVTKIHSELVKRGLNCVKYHGKLSESVKESSFSKWISGEVNVIIANSSFGMGIDKRDVRYVVHVKLLTSIDDYYQQVGRAGRDGEPATCCIYHKYSDRTALISMFKHHDNFDQQYKALSDIVICLEDPVQCRHKIIRTYYGEKCDGFTCNTSCDNCRSRGKYVTADGTTDALNVIRAVIELTGKKLSGNTLKLFLAGSRQKCILESNLDSFLNFGVLSKQFVPVILLEKFIHLLIYKDILSETVETKKNSVSISICLGPNAHNLLASTVYVPKYEKL</sequence>
<evidence type="ECO:0000256" key="3">
    <source>
        <dbReference type="ARBA" id="ARBA00022741"/>
    </source>
</evidence>
<comment type="similarity">
    <text evidence="2 11">Belongs to the helicase family. RecQ subfamily.</text>
</comment>
<evidence type="ECO:0000256" key="5">
    <source>
        <dbReference type="ARBA" id="ARBA00022806"/>
    </source>
</evidence>
<keyword evidence="9 11" id="KW-0539">Nucleus</keyword>
<dbReference type="SUPFAM" id="SSF46785">
    <property type="entry name" value="Winged helix' DNA-binding domain"/>
    <property type="match status" value="1"/>
</dbReference>
<dbReference type="InterPro" id="IPR001650">
    <property type="entry name" value="Helicase_C-like"/>
</dbReference>
<dbReference type="InterPro" id="IPR036390">
    <property type="entry name" value="WH_DNA-bd_sf"/>
</dbReference>
<organism evidence="12 13">
    <name type="scientific">Paramuricea clavata</name>
    <name type="common">Red gorgonian</name>
    <name type="synonym">Violescent sea-whip</name>
    <dbReference type="NCBI Taxonomy" id="317549"/>
    <lineage>
        <taxon>Eukaryota</taxon>
        <taxon>Metazoa</taxon>
        <taxon>Cnidaria</taxon>
        <taxon>Anthozoa</taxon>
        <taxon>Octocorallia</taxon>
        <taxon>Malacalcyonacea</taxon>
        <taxon>Plexauridae</taxon>
        <taxon>Paramuricea</taxon>
    </lineage>
</organism>
<dbReference type="Pfam" id="PF00270">
    <property type="entry name" value="DEAD"/>
    <property type="match status" value="1"/>
</dbReference>
<evidence type="ECO:0000256" key="2">
    <source>
        <dbReference type="ARBA" id="ARBA00005446"/>
    </source>
</evidence>
<dbReference type="PROSITE" id="PS51194">
    <property type="entry name" value="HELICASE_CTER"/>
    <property type="match status" value="1"/>
</dbReference>
<evidence type="ECO:0000256" key="1">
    <source>
        <dbReference type="ARBA" id="ARBA00004123"/>
    </source>
</evidence>
<dbReference type="InterPro" id="IPR036388">
    <property type="entry name" value="WH-like_DNA-bd_sf"/>
</dbReference>
<dbReference type="PROSITE" id="PS51192">
    <property type="entry name" value="HELICASE_ATP_BIND_1"/>
    <property type="match status" value="1"/>
</dbReference>
<proteinExistence type="inferred from homology"/>